<name>A0A2S2Q0P4_9HEMI</name>
<proteinExistence type="predicted"/>
<keyword evidence="1" id="KW-0812">Transmembrane</keyword>
<evidence type="ECO:0000256" key="1">
    <source>
        <dbReference type="SAM" id="Phobius"/>
    </source>
</evidence>
<reference evidence="2" key="1">
    <citation type="submission" date="2018-04" db="EMBL/GenBank/DDBJ databases">
        <title>Transcriptome assembly of Sipha flava.</title>
        <authorList>
            <person name="Scully E.D."/>
            <person name="Geib S.M."/>
            <person name="Palmer N.A."/>
            <person name="Koch K."/>
            <person name="Bradshaw J."/>
            <person name="Heng-Moss T."/>
            <person name="Sarath G."/>
        </authorList>
    </citation>
    <scope>NUCLEOTIDE SEQUENCE</scope>
</reference>
<keyword evidence="1" id="KW-1133">Transmembrane helix</keyword>
<gene>
    <name evidence="2" type="ORF">g.27846</name>
</gene>
<protein>
    <submittedName>
        <fullName evidence="2">Uncharacterized protein</fullName>
    </submittedName>
</protein>
<keyword evidence="1" id="KW-0472">Membrane</keyword>
<evidence type="ECO:0000313" key="2">
    <source>
        <dbReference type="EMBL" id="MBY70712.1"/>
    </source>
</evidence>
<dbReference type="OrthoDB" id="6629081at2759"/>
<dbReference type="AlphaFoldDB" id="A0A2S2Q0P4"/>
<feature type="transmembrane region" description="Helical" evidence="1">
    <location>
        <begin position="160"/>
        <end position="178"/>
    </location>
</feature>
<dbReference type="EMBL" id="GGMS01001509">
    <property type="protein sequence ID" value="MBY70712.1"/>
    <property type="molecule type" value="Transcribed_RNA"/>
</dbReference>
<sequence>MNTTIFHILQFQNSWLYVSSGETLFITCDADKESSSHAIKGVGILRLNETCKGYATRDILIPGKTNQEKHPDFIPNSILTNNGNWTSLAIMRNEDILNNIMDDLNEVSEEHDFLQFINNHTADFKTIKQHMESYDYFLYIYIYIVSCIGLLIKVELQCIRYFKIVSCGLLVIKIFLGCGVKVRSFFQLCVNTVHVELWIHKISLLKRNFITIAVRNL</sequence>
<accession>A0A2S2Q0P4</accession>
<feature type="transmembrane region" description="Helical" evidence="1">
    <location>
        <begin position="136"/>
        <end position="154"/>
    </location>
</feature>
<organism evidence="2">
    <name type="scientific">Sipha flava</name>
    <name type="common">yellow sugarcane aphid</name>
    <dbReference type="NCBI Taxonomy" id="143950"/>
    <lineage>
        <taxon>Eukaryota</taxon>
        <taxon>Metazoa</taxon>
        <taxon>Ecdysozoa</taxon>
        <taxon>Arthropoda</taxon>
        <taxon>Hexapoda</taxon>
        <taxon>Insecta</taxon>
        <taxon>Pterygota</taxon>
        <taxon>Neoptera</taxon>
        <taxon>Paraneoptera</taxon>
        <taxon>Hemiptera</taxon>
        <taxon>Sternorrhyncha</taxon>
        <taxon>Aphidomorpha</taxon>
        <taxon>Aphidoidea</taxon>
        <taxon>Aphididae</taxon>
        <taxon>Sipha</taxon>
    </lineage>
</organism>